<keyword evidence="3" id="KW-1185">Reference proteome</keyword>
<dbReference type="Proteomes" id="UP000800035">
    <property type="component" value="Unassembled WGS sequence"/>
</dbReference>
<dbReference type="AlphaFoldDB" id="A0A6A5U7X7"/>
<reference evidence="2" key="1">
    <citation type="journal article" date="2020" name="Stud. Mycol.">
        <title>101 Dothideomycetes genomes: a test case for predicting lifestyles and emergence of pathogens.</title>
        <authorList>
            <person name="Haridas S."/>
            <person name="Albert R."/>
            <person name="Binder M."/>
            <person name="Bloem J."/>
            <person name="Labutti K."/>
            <person name="Salamov A."/>
            <person name="Andreopoulos B."/>
            <person name="Baker S."/>
            <person name="Barry K."/>
            <person name="Bills G."/>
            <person name="Bluhm B."/>
            <person name="Cannon C."/>
            <person name="Castanera R."/>
            <person name="Culley D."/>
            <person name="Daum C."/>
            <person name="Ezra D."/>
            <person name="Gonzalez J."/>
            <person name="Henrissat B."/>
            <person name="Kuo A."/>
            <person name="Liang C."/>
            <person name="Lipzen A."/>
            <person name="Lutzoni F."/>
            <person name="Magnuson J."/>
            <person name="Mondo S."/>
            <person name="Nolan M."/>
            <person name="Ohm R."/>
            <person name="Pangilinan J."/>
            <person name="Park H.-J."/>
            <person name="Ramirez L."/>
            <person name="Alfaro M."/>
            <person name="Sun H."/>
            <person name="Tritt A."/>
            <person name="Yoshinaga Y."/>
            <person name="Zwiers L.-H."/>
            <person name="Turgeon B."/>
            <person name="Goodwin S."/>
            <person name="Spatafora J."/>
            <person name="Crous P."/>
            <person name="Grigoriev I."/>
        </authorList>
    </citation>
    <scope>NUCLEOTIDE SEQUENCE</scope>
    <source>
        <strain evidence="2">CBS 675.92</strain>
    </source>
</reference>
<dbReference type="EMBL" id="ML976983">
    <property type="protein sequence ID" value="KAF1960440.1"/>
    <property type="molecule type" value="Genomic_DNA"/>
</dbReference>
<feature type="compositionally biased region" description="Basic residues" evidence="1">
    <location>
        <begin position="138"/>
        <end position="160"/>
    </location>
</feature>
<feature type="compositionally biased region" description="Polar residues" evidence="1">
    <location>
        <begin position="118"/>
        <end position="129"/>
    </location>
</feature>
<feature type="region of interest" description="Disordered" evidence="1">
    <location>
        <begin position="115"/>
        <end position="176"/>
    </location>
</feature>
<gene>
    <name evidence="2" type="ORF">CC80DRAFT_293847</name>
</gene>
<evidence type="ECO:0000313" key="2">
    <source>
        <dbReference type="EMBL" id="KAF1960440.1"/>
    </source>
</evidence>
<organism evidence="2 3">
    <name type="scientific">Byssothecium circinans</name>
    <dbReference type="NCBI Taxonomy" id="147558"/>
    <lineage>
        <taxon>Eukaryota</taxon>
        <taxon>Fungi</taxon>
        <taxon>Dikarya</taxon>
        <taxon>Ascomycota</taxon>
        <taxon>Pezizomycotina</taxon>
        <taxon>Dothideomycetes</taxon>
        <taxon>Pleosporomycetidae</taxon>
        <taxon>Pleosporales</taxon>
        <taxon>Massarineae</taxon>
        <taxon>Massarinaceae</taxon>
        <taxon>Byssothecium</taxon>
    </lineage>
</organism>
<name>A0A6A5U7X7_9PLEO</name>
<proteinExistence type="predicted"/>
<protein>
    <submittedName>
        <fullName evidence="2">Uncharacterized protein</fullName>
    </submittedName>
</protein>
<evidence type="ECO:0000256" key="1">
    <source>
        <dbReference type="SAM" id="MobiDB-lite"/>
    </source>
</evidence>
<accession>A0A6A5U7X7</accession>
<sequence>MVSYGSTLPYTGRPSACYNDRHKRSGDAVRKWCEEVHIRISILHLSINSGSKSYSFNSPILHYQKVHQTNPEHTLLHRKWDVAGAVPASLYLYHSCVQACLLVPIASGKSFPPECSHYPSQPRTGTASRCRSLGRAAPARRRRRHSLHRPHRRRTPAPKLRKQDTPIQNLPRDSEL</sequence>
<evidence type="ECO:0000313" key="3">
    <source>
        <dbReference type="Proteomes" id="UP000800035"/>
    </source>
</evidence>